<dbReference type="SUPFAM" id="SSF56672">
    <property type="entry name" value="DNA/RNA polymerases"/>
    <property type="match status" value="1"/>
</dbReference>
<feature type="domain" description="Integrase catalytic" evidence="8">
    <location>
        <begin position="478"/>
        <end position="644"/>
    </location>
</feature>
<dbReference type="Pfam" id="PF00665">
    <property type="entry name" value="rve"/>
    <property type="match status" value="1"/>
</dbReference>
<evidence type="ECO:0000259" key="7">
    <source>
        <dbReference type="PROSITE" id="PS50158"/>
    </source>
</evidence>
<name>A0ABQ7QN02_PLUXY</name>
<dbReference type="SUPFAM" id="SSF57756">
    <property type="entry name" value="Retrovirus zinc finger-like domains"/>
    <property type="match status" value="2"/>
</dbReference>
<dbReference type="CDD" id="cd09272">
    <property type="entry name" value="RNase_HI_RT_Ty1"/>
    <property type="match status" value="1"/>
</dbReference>
<dbReference type="SMART" id="SM00343">
    <property type="entry name" value="ZnF_C2HC"/>
    <property type="match status" value="2"/>
</dbReference>
<evidence type="ECO:0000313" key="9">
    <source>
        <dbReference type="EMBL" id="KAG7305843.1"/>
    </source>
</evidence>
<keyword evidence="10" id="KW-1185">Reference proteome</keyword>
<dbReference type="PANTHER" id="PTHR42648:SF28">
    <property type="entry name" value="TRANSPOSON-ENCODED PROTEIN WITH RIBONUCLEASE H-LIKE AND RETROVIRUS ZINC FINGER-LIKE DOMAINS"/>
    <property type="match status" value="1"/>
</dbReference>
<evidence type="ECO:0000259" key="8">
    <source>
        <dbReference type="PROSITE" id="PS50994"/>
    </source>
</evidence>
<protein>
    <recommendedName>
        <fullName evidence="11">Retrovirus-related Pol polyprotein from transposon TNT 1-94</fullName>
    </recommendedName>
</protein>
<dbReference type="InterPro" id="IPR036397">
    <property type="entry name" value="RNaseH_sf"/>
</dbReference>
<reference evidence="9 10" key="1">
    <citation type="submission" date="2021-06" db="EMBL/GenBank/DDBJ databases">
        <title>A haploid diamondback moth (Plutella xylostella L.) genome assembly resolves 31 chromosomes and identifies a diamide resistance mutation.</title>
        <authorList>
            <person name="Ward C.M."/>
            <person name="Perry K.D."/>
            <person name="Baker G."/>
            <person name="Powis K."/>
            <person name="Heckel D.G."/>
            <person name="Baxter S.W."/>
        </authorList>
    </citation>
    <scope>NUCLEOTIDE SEQUENCE [LARGE SCALE GENOMIC DNA]</scope>
    <source>
        <strain evidence="9 10">LV</strain>
        <tissue evidence="9">Single pupa</tissue>
    </source>
</reference>
<dbReference type="Pfam" id="PF22936">
    <property type="entry name" value="Pol_BBD"/>
    <property type="match status" value="1"/>
</dbReference>
<dbReference type="PROSITE" id="PS50994">
    <property type="entry name" value="INTEGRASE"/>
    <property type="match status" value="1"/>
</dbReference>
<dbReference type="Pfam" id="PF25597">
    <property type="entry name" value="SH3_retrovirus"/>
    <property type="match status" value="1"/>
</dbReference>
<dbReference type="InterPro" id="IPR001584">
    <property type="entry name" value="Integrase_cat-core"/>
</dbReference>
<dbReference type="InterPro" id="IPR012337">
    <property type="entry name" value="RNaseH-like_sf"/>
</dbReference>
<keyword evidence="5" id="KW-0862">Zinc</keyword>
<evidence type="ECO:0000313" key="10">
    <source>
        <dbReference type="Proteomes" id="UP000823941"/>
    </source>
</evidence>
<evidence type="ECO:0000256" key="3">
    <source>
        <dbReference type="ARBA" id="ARBA00022750"/>
    </source>
</evidence>
<proteinExistence type="predicted"/>
<dbReference type="PROSITE" id="PS50158">
    <property type="entry name" value="ZF_CCHC"/>
    <property type="match status" value="2"/>
</dbReference>
<evidence type="ECO:0000256" key="5">
    <source>
        <dbReference type="PROSITE-ProRule" id="PRU00047"/>
    </source>
</evidence>
<evidence type="ECO:0000256" key="2">
    <source>
        <dbReference type="ARBA" id="ARBA00022723"/>
    </source>
</evidence>
<evidence type="ECO:0000256" key="1">
    <source>
        <dbReference type="ARBA" id="ARBA00022670"/>
    </source>
</evidence>
<evidence type="ECO:0000256" key="4">
    <source>
        <dbReference type="ARBA" id="ARBA00022801"/>
    </source>
</evidence>
<dbReference type="InterPro" id="IPR039537">
    <property type="entry name" value="Retrotran_Ty1/copia-like"/>
</dbReference>
<feature type="region of interest" description="Disordered" evidence="6">
    <location>
        <begin position="757"/>
        <end position="806"/>
    </location>
</feature>
<gene>
    <name evidence="9" type="ORF">JYU34_008382</name>
</gene>
<dbReference type="InterPro" id="IPR057670">
    <property type="entry name" value="SH3_retrovirus"/>
</dbReference>
<dbReference type="InterPro" id="IPR025724">
    <property type="entry name" value="GAG-pre-integrase_dom"/>
</dbReference>
<keyword evidence="4" id="KW-0378">Hydrolase</keyword>
<keyword evidence="1" id="KW-0645">Protease</keyword>
<feature type="domain" description="CCHC-type" evidence="7">
    <location>
        <begin position="252"/>
        <end position="268"/>
    </location>
</feature>
<sequence length="1325" mass="151839">MEGSQAGIKLEGSKNWNVWKFQTMVVLRGHGLLDVVEGREVKPEAAGTAAEAWASKDAKAQTFLVTRMTEEVMLHIITCSSSADMWKKLASVYEQKTETSVHIVQQRFFQYKYEEGVEMAVFLSKVQEMKNQLKQMNEDISDKLVITKVLMSLPEDFSHFISAWESAPDDKQTYDNLVARLLVEEERIKEKRSESNQSSAFMAKRFDKKSVKCYRCNKLGHFQSECHSKVDNQNSASSSANNRHQNFNNSNRKCFYCNKVGHFKSECRFNKNKNNGNAFVVQETFNEHFQQSQWLVDSGASEHMCCDRELFSSYSTLSQKSVIVGNGTAISALGRGQVAAQVFNGSEWIDTTIDNVLFVPELKTNLFSVNRAADRGYVMLTDDSGCKFYKQKQVCAIANRVGNMYYMDLRYKNSAANVTQVKSELYEWHERLVHQNMQYVKTVLAKNNIQVQDSDVDQCQGCLEGNIHKLPFSTSETKTSRTCELIHADTCGPMEETSVGGSRYFVILKDDYSNYRSVYFVKGKDEVKKCIEEFINQSQNITGNKVKTFRSDNGLEFVNKEVKQLFQLHGIVHQTTVPYTPEQNGKAERENRTLVEAARTMLYSKDMPKKLWAEAINTAAYVLNRTGKSNEPGKTPFETWTKETFDINTLKIFGTPVFVHIPKEKRRKWDSKGEKGVMVGYGQHVKGYRIYFPNKNDVETKRDVVFIEQKERTEVPEEREPLVSLDVEAGMSEPSYEGHVNEECAVIQQNVQDINVGSDDRLLPGESSDSEYEPCATSEESAEEVAERPDQEVRRGQRTRKPNPRYMCNNVTTETEYPSTYQEAMRRKDASKWEEAVKRELDTLKDNETWTICEGHDGHNSVSCKWVFKVKNCNNLTQYKARLVARGFEQNNMFNLVEIYAPVAKMSTFRLFIAVATNMNLPIYQMDVTGAFLYGDIDEDVFIKLPEGAYSNENERIVKLNKSLYGLKKSPKYWNEKFNSVIIKEGFASSKCDSCFYSRCNSNSQTYVLLYVDDILIFGNDEKQICDLKSKLNKEFKMKDLGLVSNFLGINVKQDLENNITTLDQKEYLENVLKRFDMQDCKPMSTPMDPNSTEIFKNCKLDKNSENLCRQIIGCLMYAVCGTRPDLCVALSILSRYQNRADNVLLTALKRVLRYVKHTLSYKIEYVCSGETLVGWVDADWASDVEDRKSTTGYVFFYKNCLVSWSSKKQCSVSLSSTESEYVAMSVAASEACWLINMLDDFNIKNVCPLNIMCDNQSAMMAASSDSIKRLKHVDIRFHFVKELVKREKLKLMYVKSEDQIADMFTKPLRKESLLKFCFMCGLKN</sequence>
<dbReference type="InterPro" id="IPR054722">
    <property type="entry name" value="PolX-like_BBD"/>
</dbReference>
<dbReference type="PANTHER" id="PTHR42648">
    <property type="entry name" value="TRANSPOSASE, PUTATIVE-RELATED"/>
    <property type="match status" value="1"/>
</dbReference>
<dbReference type="SUPFAM" id="SSF53098">
    <property type="entry name" value="Ribonuclease H-like"/>
    <property type="match status" value="1"/>
</dbReference>
<feature type="compositionally biased region" description="Basic and acidic residues" evidence="6">
    <location>
        <begin position="785"/>
        <end position="795"/>
    </location>
</feature>
<evidence type="ECO:0008006" key="11">
    <source>
        <dbReference type="Google" id="ProtNLM"/>
    </source>
</evidence>
<feature type="domain" description="CCHC-type" evidence="7">
    <location>
        <begin position="212"/>
        <end position="226"/>
    </location>
</feature>
<dbReference type="Pfam" id="PF13976">
    <property type="entry name" value="gag_pre-integrs"/>
    <property type="match status" value="1"/>
</dbReference>
<dbReference type="InterPro" id="IPR013103">
    <property type="entry name" value="RVT_2"/>
</dbReference>
<comment type="caution">
    <text evidence="9">The sequence shown here is derived from an EMBL/GenBank/DDBJ whole genome shotgun (WGS) entry which is preliminary data.</text>
</comment>
<dbReference type="InterPro" id="IPR036875">
    <property type="entry name" value="Znf_CCHC_sf"/>
</dbReference>
<keyword evidence="5" id="KW-0863">Zinc-finger</keyword>
<dbReference type="Pfam" id="PF14223">
    <property type="entry name" value="Retrotran_gag_2"/>
    <property type="match status" value="1"/>
</dbReference>
<keyword evidence="2" id="KW-0479">Metal-binding</keyword>
<dbReference type="Gene3D" id="4.10.60.10">
    <property type="entry name" value="Zinc finger, CCHC-type"/>
    <property type="match status" value="1"/>
</dbReference>
<evidence type="ECO:0000256" key="6">
    <source>
        <dbReference type="SAM" id="MobiDB-lite"/>
    </source>
</evidence>
<keyword evidence="3" id="KW-0064">Aspartyl protease</keyword>
<dbReference type="InterPro" id="IPR001878">
    <property type="entry name" value="Znf_CCHC"/>
</dbReference>
<accession>A0ABQ7QN02</accession>
<dbReference type="Proteomes" id="UP000823941">
    <property type="component" value="Chromosome 12"/>
</dbReference>
<organism evidence="9 10">
    <name type="scientific">Plutella xylostella</name>
    <name type="common">Diamondback moth</name>
    <name type="synonym">Plutella maculipennis</name>
    <dbReference type="NCBI Taxonomy" id="51655"/>
    <lineage>
        <taxon>Eukaryota</taxon>
        <taxon>Metazoa</taxon>
        <taxon>Ecdysozoa</taxon>
        <taxon>Arthropoda</taxon>
        <taxon>Hexapoda</taxon>
        <taxon>Insecta</taxon>
        <taxon>Pterygota</taxon>
        <taxon>Neoptera</taxon>
        <taxon>Endopterygota</taxon>
        <taxon>Lepidoptera</taxon>
        <taxon>Glossata</taxon>
        <taxon>Ditrysia</taxon>
        <taxon>Yponomeutoidea</taxon>
        <taxon>Plutellidae</taxon>
        <taxon>Plutella</taxon>
    </lineage>
</organism>
<dbReference type="Pfam" id="PF00098">
    <property type="entry name" value="zf-CCHC"/>
    <property type="match status" value="2"/>
</dbReference>
<dbReference type="EMBL" id="JAHIBW010000012">
    <property type="protein sequence ID" value="KAG7305843.1"/>
    <property type="molecule type" value="Genomic_DNA"/>
</dbReference>
<dbReference type="InterPro" id="IPR043502">
    <property type="entry name" value="DNA/RNA_pol_sf"/>
</dbReference>
<dbReference type="Pfam" id="PF07727">
    <property type="entry name" value="RVT_2"/>
    <property type="match status" value="1"/>
</dbReference>
<dbReference type="Gene3D" id="3.30.420.10">
    <property type="entry name" value="Ribonuclease H-like superfamily/Ribonuclease H"/>
    <property type="match status" value="1"/>
</dbReference>